<feature type="region of interest" description="Disordered" evidence="1">
    <location>
        <begin position="63"/>
        <end position="85"/>
    </location>
</feature>
<evidence type="ECO:0000256" key="1">
    <source>
        <dbReference type="SAM" id="MobiDB-lite"/>
    </source>
</evidence>
<reference evidence="3 4" key="1">
    <citation type="submission" date="2023-11" db="EMBL/GenBank/DDBJ databases">
        <title>An acidophilic fungus is an integral part of prey digestion in a carnivorous sundew plant.</title>
        <authorList>
            <person name="Tsai I.J."/>
        </authorList>
    </citation>
    <scope>NUCLEOTIDE SEQUENCE [LARGE SCALE GENOMIC DNA]</scope>
    <source>
        <strain evidence="3">169a</strain>
    </source>
</reference>
<dbReference type="Proteomes" id="UP001303373">
    <property type="component" value="Chromosome 12"/>
</dbReference>
<keyword evidence="2" id="KW-0812">Transmembrane</keyword>
<accession>A0AAQ3M9C8</accession>
<protein>
    <submittedName>
        <fullName evidence="3">Uncharacterized protein</fullName>
    </submittedName>
</protein>
<feature type="transmembrane region" description="Helical" evidence="2">
    <location>
        <begin position="20"/>
        <end position="45"/>
    </location>
</feature>
<gene>
    <name evidence="3" type="ORF">R9X50_00692300</name>
</gene>
<evidence type="ECO:0000313" key="3">
    <source>
        <dbReference type="EMBL" id="WPH04039.1"/>
    </source>
</evidence>
<keyword evidence="4" id="KW-1185">Reference proteome</keyword>
<proteinExistence type="predicted"/>
<dbReference type="AlphaFoldDB" id="A0AAQ3M9C8"/>
<evidence type="ECO:0000313" key="4">
    <source>
        <dbReference type="Proteomes" id="UP001303373"/>
    </source>
</evidence>
<dbReference type="EMBL" id="CP138591">
    <property type="protein sequence ID" value="WPH04039.1"/>
    <property type="molecule type" value="Genomic_DNA"/>
</dbReference>
<name>A0AAQ3M9C8_9PEZI</name>
<keyword evidence="2" id="KW-1133">Transmembrane helix</keyword>
<organism evidence="3 4">
    <name type="scientific">Acrodontium crateriforme</name>
    <dbReference type="NCBI Taxonomy" id="150365"/>
    <lineage>
        <taxon>Eukaryota</taxon>
        <taxon>Fungi</taxon>
        <taxon>Dikarya</taxon>
        <taxon>Ascomycota</taxon>
        <taxon>Pezizomycotina</taxon>
        <taxon>Dothideomycetes</taxon>
        <taxon>Dothideomycetidae</taxon>
        <taxon>Mycosphaerellales</taxon>
        <taxon>Teratosphaeriaceae</taxon>
        <taxon>Acrodontium</taxon>
    </lineage>
</organism>
<evidence type="ECO:0000256" key="2">
    <source>
        <dbReference type="SAM" id="Phobius"/>
    </source>
</evidence>
<feature type="compositionally biased region" description="Low complexity" evidence="1">
    <location>
        <begin position="64"/>
        <end position="81"/>
    </location>
</feature>
<keyword evidence="2" id="KW-0472">Membrane</keyword>
<sequence length="179" mass="19837">MDSNAVRFLRRDDGASVGAPMIGLIASLLVLLVVAVTLVGTLWILRRRRRRARLHEISIQIGKRPSMSSTSSSPGRSTTRSSEPDHIYYEKQALMEESESIPESPIPEIRVTFPEEIDETGKRMSGKVVTVHSNDTGVGYGPADHPPAYRQQSDNARFQSLDLERIGGLAEKAPNVNWK</sequence>